<comment type="similarity">
    <text evidence="1">Belongs to the AB hydrolase superfamily. AB hydrolase 2 family.</text>
</comment>
<dbReference type="Proteomes" id="UP000016064">
    <property type="component" value="Unassembled WGS sequence"/>
</dbReference>
<comment type="caution">
    <text evidence="4">The sequence shown here is derived from an EMBL/GenBank/DDBJ whole genome shotgun (WGS) entry which is preliminary data.</text>
</comment>
<accession>A0ABP2XDQ1</accession>
<keyword evidence="5" id="KW-1185">Reference proteome</keyword>
<dbReference type="SUPFAM" id="SSF53474">
    <property type="entry name" value="alpha/beta-Hydrolases"/>
    <property type="match status" value="1"/>
</dbReference>
<dbReference type="InterPro" id="IPR003140">
    <property type="entry name" value="PLipase/COase/thioEstase"/>
</dbReference>
<keyword evidence="2" id="KW-0378">Hydrolase</keyword>
<name>A0ABP2XDQ1_9CHLA</name>
<feature type="domain" description="Phospholipase/carboxylesterase/thioesterase" evidence="3">
    <location>
        <begin position="14"/>
        <end position="232"/>
    </location>
</feature>
<sequence length="239" mass="26951">MEYSFFHKNYSGVDVIECPGDSDAPIIIFCHGYGSSADNLTFFPNTCNFSGLRPTWIFPQGIEKLPSDLGSGYAWFPLNVPLFHELINTSQINERTRQQYQELFDVDFNRPREALENMISDLGRNKSEIIIGGFSQGAMITTHLILSSPSAYCGAIICSGALILKKYWDTLVQNCAQTPFIQSHGHQDQILPYYLGDSLFTLLSSQLCGEFVPFIGGHEIPLQMTQKMCKKVPIWFKKD</sequence>
<dbReference type="Pfam" id="PF02230">
    <property type="entry name" value="Abhydrolase_2"/>
    <property type="match status" value="1"/>
</dbReference>
<dbReference type="PANTHER" id="PTHR10655">
    <property type="entry name" value="LYSOPHOSPHOLIPASE-RELATED"/>
    <property type="match status" value="1"/>
</dbReference>
<evidence type="ECO:0000256" key="1">
    <source>
        <dbReference type="ARBA" id="ARBA00006499"/>
    </source>
</evidence>
<proteinExistence type="inferred from homology"/>
<protein>
    <submittedName>
        <fullName evidence="4">Phospholipase/Carboxylesterase family protein</fullName>
    </submittedName>
</protein>
<organism evidence="4 5">
    <name type="scientific">Chlamydia ibidis 10-1398/6</name>
    <dbReference type="NCBI Taxonomy" id="1046581"/>
    <lineage>
        <taxon>Bacteria</taxon>
        <taxon>Pseudomonadati</taxon>
        <taxon>Chlamydiota</taxon>
        <taxon>Chlamydiia</taxon>
        <taxon>Chlamydiales</taxon>
        <taxon>Chlamydiaceae</taxon>
        <taxon>Chlamydia/Chlamydophila group</taxon>
        <taxon>Chlamydia</taxon>
    </lineage>
</organism>
<evidence type="ECO:0000313" key="5">
    <source>
        <dbReference type="Proteomes" id="UP000016064"/>
    </source>
</evidence>
<evidence type="ECO:0000313" key="4">
    <source>
        <dbReference type="EMBL" id="EQM62594.1"/>
    </source>
</evidence>
<dbReference type="RefSeq" id="WP_020370134.1">
    <property type="nucleotide sequence ID" value="NZ_APJW01000002.1"/>
</dbReference>
<dbReference type="InterPro" id="IPR050565">
    <property type="entry name" value="LYPA1-2/EST-like"/>
</dbReference>
<dbReference type="InterPro" id="IPR029058">
    <property type="entry name" value="AB_hydrolase_fold"/>
</dbReference>
<gene>
    <name evidence="4" type="ORF">H359_0574</name>
</gene>
<reference evidence="4 5" key="1">
    <citation type="submission" date="2013-07" db="EMBL/GenBank/DDBJ databases">
        <title>Isolation of a new Chlamydia species from the feral Sacred Ibis (Threskiornis aethiopicus): Chlamydia ibidis.</title>
        <authorList>
            <person name="Vorimore F."/>
            <person name="Hsia R.-C."/>
            <person name="Huot-Creasy H."/>
            <person name="Bastian S."/>
            <person name="Deruyter L."/>
            <person name="Passet A."/>
            <person name="Sachse K."/>
            <person name="Bavoil P."/>
            <person name="Myers G."/>
            <person name="Laroucau K."/>
        </authorList>
    </citation>
    <scope>NUCLEOTIDE SEQUENCE [LARGE SCALE GENOMIC DNA]</scope>
    <source>
        <strain evidence="4 5">10-1398/6</strain>
    </source>
</reference>
<evidence type="ECO:0000259" key="3">
    <source>
        <dbReference type="Pfam" id="PF02230"/>
    </source>
</evidence>
<dbReference type="EMBL" id="APJW01000002">
    <property type="protein sequence ID" value="EQM62594.1"/>
    <property type="molecule type" value="Genomic_DNA"/>
</dbReference>
<dbReference type="PANTHER" id="PTHR10655:SF17">
    <property type="entry name" value="LYSOPHOSPHOLIPASE-LIKE PROTEIN 1"/>
    <property type="match status" value="1"/>
</dbReference>
<evidence type="ECO:0000256" key="2">
    <source>
        <dbReference type="ARBA" id="ARBA00022801"/>
    </source>
</evidence>
<dbReference type="Gene3D" id="3.40.50.1820">
    <property type="entry name" value="alpha/beta hydrolase"/>
    <property type="match status" value="1"/>
</dbReference>